<dbReference type="GO" id="GO:0019029">
    <property type="term" value="C:helical viral capsid"/>
    <property type="evidence" value="ECO:0007669"/>
    <property type="project" value="UniProtKB-KW"/>
</dbReference>
<accession>E5F071</accession>
<evidence type="ECO:0000256" key="1">
    <source>
        <dbReference type="ARBA" id="ARBA00004328"/>
    </source>
</evidence>
<evidence type="ECO:0000256" key="5">
    <source>
        <dbReference type="ARBA" id="ARBA00022497"/>
    </source>
</evidence>
<evidence type="ECO:0000256" key="8">
    <source>
        <dbReference type="ARBA" id="ARBA00022844"/>
    </source>
</evidence>
<keyword evidence="18" id="KW-1185">Reference proteome</keyword>
<evidence type="ECO:0000256" key="12">
    <source>
        <dbReference type="ARBA" id="ARBA00025102"/>
    </source>
</evidence>
<name>E5F071_9VIRU</name>
<evidence type="ECO:0000256" key="3">
    <source>
        <dbReference type="ARBA" id="ARBA00005488"/>
    </source>
</evidence>
<evidence type="ECO:0000313" key="18">
    <source>
        <dbReference type="Proteomes" id="UP000008733"/>
    </source>
</evidence>
<evidence type="ECO:0000256" key="9">
    <source>
        <dbReference type="ARBA" id="ARBA00022870"/>
    </source>
</evidence>
<reference evidence="17 18" key="1">
    <citation type="journal article" date="2011" name="J. Appl. Microbiol.">
        <title>Characterization of filamentous bacteriophage PE226 infecting Ralstonia solanacearum strains.</title>
        <authorList>
            <person name="Murugaiyan S."/>
            <person name="Bae J.Y."/>
            <person name="Wu J."/>
            <person name="Lee S.D."/>
            <person name="Um H.Y."/>
            <person name="Choi H.K."/>
            <person name="Chung E."/>
            <person name="Lee J.H."/>
            <person name="Lee S.W."/>
        </authorList>
    </citation>
    <scope>NUCLEOTIDE SEQUENCE [LARGE SCALE GENOMIC DNA]</scope>
    <source>
        <strain evidence="17">PE226</strain>
    </source>
</reference>
<dbReference type="GeneID" id="10358590"/>
<keyword evidence="6 17" id="KW-0167">Capsid protein</keyword>
<comment type="subcellular location">
    <subcellularLocation>
        <location evidence="2">Host membrane</location>
        <topology evidence="2">Single-pass membrane protein</topology>
    </subcellularLocation>
    <subcellularLocation>
        <location evidence="1">Virion</location>
    </subcellularLocation>
</comment>
<dbReference type="EMBL" id="HM064452">
    <property type="protein sequence ID" value="ADQ27589.1"/>
    <property type="molecule type" value="Genomic_DNA"/>
</dbReference>
<keyword evidence="7 16" id="KW-0812">Transmembrane</keyword>
<comment type="function">
    <text evidence="12">Self assembles to form a helical capsid wrapping up the viral genomic DNA. The capsid displays a filamentous structure with a length of 760-1950 nm and a width of 6-8 nm. The virion assembly and budding take place at the host inner membrane.</text>
</comment>
<organism evidence="17 18">
    <name type="scientific">Ralstonia phage PE226</name>
    <dbReference type="NCBI Taxonomy" id="926543"/>
    <lineage>
        <taxon>Viruses</taxon>
        <taxon>Monodnaviria</taxon>
        <taxon>Loebvirae</taxon>
        <taxon>Hofneiviricota</taxon>
        <taxon>Faserviricetes</taxon>
        <taxon>Tubulavirales</taxon>
        <taxon>Inoviridae</taxon>
        <taxon>Parhipatevirus</taxon>
        <taxon>Parhipatevirus PE226</taxon>
    </lineage>
</organism>
<keyword evidence="10 16" id="KW-1133">Transmembrane helix</keyword>
<dbReference type="SUPFAM" id="SSF57987">
    <property type="entry name" value="Inovirus (filamentous phage) major coat protein"/>
    <property type="match status" value="1"/>
</dbReference>
<evidence type="ECO:0000256" key="13">
    <source>
        <dbReference type="ARBA" id="ARBA00029742"/>
    </source>
</evidence>
<dbReference type="RefSeq" id="YP_004327583.1">
    <property type="nucleotide sequence ID" value="NC_015297.1"/>
</dbReference>
<sequence>MKFGIKRLAVVAAGVGGAVAAGAANAAIDLTAVTTAIGDAGTAVGTIGSAVLVVIVGIAVYMWVRRPIK</sequence>
<evidence type="ECO:0000256" key="14">
    <source>
        <dbReference type="ARBA" id="ARBA00031490"/>
    </source>
</evidence>
<evidence type="ECO:0000256" key="7">
    <source>
        <dbReference type="ARBA" id="ARBA00022692"/>
    </source>
</evidence>
<evidence type="ECO:0000256" key="6">
    <source>
        <dbReference type="ARBA" id="ARBA00022561"/>
    </source>
</evidence>
<evidence type="ECO:0000256" key="2">
    <source>
        <dbReference type="ARBA" id="ARBA00004379"/>
    </source>
</evidence>
<evidence type="ECO:0000313" key="17">
    <source>
        <dbReference type="EMBL" id="ADQ27589.1"/>
    </source>
</evidence>
<dbReference type="Proteomes" id="UP000008733">
    <property type="component" value="Segment"/>
</dbReference>
<dbReference type="KEGG" id="vg:10358590"/>
<evidence type="ECO:0000256" key="16">
    <source>
        <dbReference type="SAM" id="Phobius"/>
    </source>
</evidence>
<proteinExistence type="inferred from homology"/>
<dbReference type="InterPro" id="IPR008020">
    <property type="entry name" value="G8P"/>
</dbReference>
<dbReference type="GO" id="GO:0033644">
    <property type="term" value="C:host cell membrane"/>
    <property type="evidence" value="ECO:0007669"/>
    <property type="project" value="UniProtKB-SubCell"/>
</dbReference>
<evidence type="ECO:0000256" key="15">
    <source>
        <dbReference type="ARBA" id="ARBA00031879"/>
    </source>
</evidence>
<keyword evidence="8" id="KW-0946">Virion</keyword>
<dbReference type="Pfam" id="PF05356">
    <property type="entry name" value="Phage_Coat_B"/>
    <property type="match status" value="1"/>
</dbReference>
<feature type="transmembrane region" description="Helical" evidence="16">
    <location>
        <begin position="42"/>
        <end position="64"/>
    </location>
</feature>
<evidence type="ECO:0000256" key="4">
    <source>
        <dbReference type="ARBA" id="ARBA00018057"/>
    </source>
</evidence>
<keyword evidence="9" id="KW-1043">Host membrane</keyword>
<evidence type="ECO:0000256" key="11">
    <source>
        <dbReference type="ARBA" id="ARBA00023136"/>
    </source>
</evidence>
<protein>
    <recommendedName>
        <fullName evidence="4">Capsid protein G8P</fullName>
    </recommendedName>
    <alternativeName>
        <fullName evidence="15">Coat protein B</fullName>
    </alternativeName>
    <alternativeName>
        <fullName evidence="14">Gene 8 protein</fullName>
    </alternativeName>
    <alternativeName>
        <fullName evidence="13">Major coat protein</fullName>
    </alternativeName>
</protein>
<comment type="similarity">
    <text evidence="3">Belongs to the inovirus capsid protein family.</text>
</comment>
<keyword evidence="11 16" id="KW-0472">Membrane</keyword>
<keyword evidence="5" id="KW-1139">Helical capsid protein</keyword>
<evidence type="ECO:0000256" key="10">
    <source>
        <dbReference type="ARBA" id="ARBA00022989"/>
    </source>
</evidence>